<name>A0A0F7R795_BACAN</name>
<dbReference type="Proteomes" id="UP000000427">
    <property type="component" value="Chromosome"/>
</dbReference>
<reference evidence="1 2" key="1">
    <citation type="journal article" date="2003" name="Nature">
        <title>The genome sequence of Bacillus anthracis Ames and comparison to closely related bacteria.</title>
        <authorList>
            <person name="Read T.D."/>
            <person name="Peterson S.N."/>
            <person name="Tourasse N."/>
            <person name="Baillie L.W."/>
            <person name="Paulsen I.T."/>
            <person name="Nelson K.E."/>
            <person name="Tettelin H."/>
            <person name="Fouts D.E."/>
            <person name="Eisen J.A."/>
            <person name="Gill S.R."/>
            <person name="Holtzapple E.K."/>
            <person name="Okstad O.A."/>
            <person name="Helgason E."/>
            <person name="Rilstone J."/>
            <person name="Wu M."/>
            <person name="Kolonay J.F."/>
            <person name="Beanan M.J."/>
            <person name="Dodson R.J."/>
            <person name="Brinkac L.M."/>
            <person name="Gwinn M."/>
            <person name="DeBoy R.T."/>
            <person name="Madpu R."/>
            <person name="Daugherty S.C."/>
            <person name="Durkin A.S."/>
            <person name="Haft D.H."/>
            <person name="Nelson W.C."/>
            <person name="Peterson J.D."/>
            <person name="Pop M."/>
            <person name="Khouri H.M."/>
            <person name="Radune D."/>
            <person name="Benton J.L."/>
            <person name="Mahamoud Y."/>
            <person name="Jiang L."/>
            <person name="Hance I.R."/>
            <person name="Weidman J.F."/>
            <person name="Berry K.J."/>
            <person name="Plaut R.D."/>
            <person name="Wolf A.M."/>
            <person name="Watkins K.L."/>
            <person name="Nierman W.C."/>
            <person name="Hazen A."/>
            <person name="Cline R."/>
            <person name="Redmond C."/>
            <person name="Thwaite J.E."/>
            <person name="White O."/>
            <person name="Salzberg S.L."/>
            <person name="Thomason B."/>
            <person name="Friedlander A.M."/>
            <person name="Koehler T.M."/>
            <person name="Hanna P.C."/>
            <person name="Kolsto A.B."/>
            <person name="Fraser C.M."/>
        </authorList>
    </citation>
    <scope>NUCLEOTIDE SEQUENCE [LARGE SCALE GENOMIC DNA]</scope>
    <source>
        <strain evidence="2">Ames / isolate Porton</strain>
    </source>
</reference>
<protein>
    <submittedName>
        <fullName evidence="1">Uncharacterized protein</fullName>
    </submittedName>
</protein>
<organism evidence="1 2">
    <name type="scientific">Bacillus anthracis</name>
    <name type="common">anthrax bacterium</name>
    <dbReference type="NCBI Taxonomy" id="1392"/>
    <lineage>
        <taxon>Bacteria</taxon>
        <taxon>Bacillati</taxon>
        <taxon>Bacillota</taxon>
        <taxon>Bacilli</taxon>
        <taxon>Bacillales</taxon>
        <taxon>Bacillaceae</taxon>
        <taxon>Bacillus</taxon>
        <taxon>Bacillus cereus group</taxon>
    </lineage>
</organism>
<dbReference type="EMBL" id="AE016879">
    <property type="protein sequence ID" value="AAP27942.1"/>
    <property type="molecule type" value="Genomic_DNA"/>
</dbReference>
<evidence type="ECO:0000313" key="1">
    <source>
        <dbReference type="EMBL" id="AAP27942.1"/>
    </source>
</evidence>
<evidence type="ECO:0000313" key="2">
    <source>
        <dbReference type="Proteomes" id="UP000000427"/>
    </source>
</evidence>
<proteinExistence type="predicted"/>
<sequence length="33" mass="4020">MKKNVGRLLVFYSISEKMKKNESFWRNGEEELK</sequence>
<accession>A0A0F7R795</accession>
<dbReference type="KEGG" id="ban:BA_4221"/>
<dbReference type="AlphaFoldDB" id="A0A0F7R795"/>
<gene>
    <name evidence="1" type="ordered locus">BA_4221</name>
</gene>